<evidence type="ECO:0000313" key="2">
    <source>
        <dbReference type="Proteomes" id="UP000823934"/>
    </source>
</evidence>
<accession>A0A9D1TU45</accession>
<dbReference type="Gene3D" id="3.30.1130.10">
    <property type="match status" value="1"/>
</dbReference>
<reference evidence="1" key="1">
    <citation type="journal article" date="2021" name="PeerJ">
        <title>Extensive microbial diversity within the chicken gut microbiome revealed by metagenomics and culture.</title>
        <authorList>
            <person name="Gilroy R."/>
            <person name="Ravi A."/>
            <person name="Getino M."/>
            <person name="Pursley I."/>
            <person name="Horton D.L."/>
            <person name="Alikhan N.F."/>
            <person name="Baker D."/>
            <person name="Gharbi K."/>
            <person name="Hall N."/>
            <person name="Watson M."/>
            <person name="Adriaenssens E.M."/>
            <person name="Foster-Nyarko E."/>
            <person name="Jarju S."/>
            <person name="Secka A."/>
            <person name="Antonio M."/>
            <person name="Oren A."/>
            <person name="Chaudhuri R.R."/>
            <person name="La Ragione R."/>
            <person name="Hildebrand F."/>
            <person name="Pallen M.J."/>
        </authorList>
    </citation>
    <scope>NUCLEOTIDE SEQUENCE</scope>
    <source>
        <strain evidence="1">CHK160-9182</strain>
    </source>
</reference>
<reference evidence="1" key="2">
    <citation type="submission" date="2021-04" db="EMBL/GenBank/DDBJ databases">
        <authorList>
            <person name="Gilroy R."/>
        </authorList>
    </citation>
    <scope>NUCLEOTIDE SEQUENCE</scope>
    <source>
        <strain evidence="1">CHK160-9182</strain>
    </source>
</reference>
<comment type="caution">
    <text evidence="1">The sequence shown here is derived from an EMBL/GenBank/DDBJ whole genome shotgun (WGS) entry which is preliminary data.</text>
</comment>
<dbReference type="Proteomes" id="UP000823934">
    <property type="component" value="Unassembled WGS sequence"/>
</dbReference>
<dbReference type="EMBL" id="DXHP01000131">
    <property type="protein sequence ID" value="HIW06858.1"/>
    <property type="molecule type" value="Genomic_DNA"/>
</dbReference>
<dbReference type="InterPro" id="IPR043133">
    <property type="entry name" value="GTP-CH-I_C/QueF"/>
</dbReference>
<sequence>MTIDLIANRNPHLKTEQCHILAMPILCTRSQNPGAGSELYIRYKAKGYFLELFSLDRYIAEFYQHQDVRDIEYLTQEVAKDCANALGQKVIVEAHVNLNGVKQKQHILVKAKPKDIS</sequence>
<proteinExistence type="predicted"/>
<protein>
    <submittedName>
        <fullName evidence="1">Uncharacterized protein</fullName>
    </submittedName>
</protein>
<gene>
    <name evidence="1" type="ORF">H9889_05980</name>
</gene>
<name>A0A9D1TU45_9GAMM</name>
<dbReference type="AlphaFoldDB" id="A0A9D1TU45"/>
<evidence type="ECO:0000313" key="1">
    <source>
        <dbReference type="EMBL" id="HIW06858.1"/>
    </source>
</evidence>
<organism evidence="1 2">
    <name type="scientific">Candidatus Ignatzschineria merdigallinarum</name>
    <dbReference type="NCBI Taxonomy" id="2838621"/>
    <lineage>
        <taxon>Bacteria</taxon>
        <taxon>Pseudomonadati</taxon>
        <taxon>Pseudomonadota</taxon>
        <taxon>Gammaproteobacteria</taxon>
        <taxon>Cardiobacteriales</taxon>
        <taxon>Ignatzschineriaceae</taxon>
        <taxon>Ignatzschineria</taxon>
    </lineage>
</organism>